<dbReference type="Pfam" id="PF14748">
    <property type="entry name" value="P5CR_dimer"/>
    <property type="match status" value="1"/>
</dbReference>
<evidence type="ECO:0000259" key="8">
    <source>
        <dbReference type="Pfam" id="PF14748"/>
    </source>
</evidence>
<dbReference type="RefSeq" id="WP_418892183.1">
    <property type="nucleotide sequence ID" value="NZ_JBEUWX010000003.1"/>
</dbReference>
<dbReference type="InterPro" id="IPR053790">
    <property type="entry name" value="P5CR-like_CS"/>
</dbReference>
<comment type="caution">
    <text evidence="9">The sequence shown here is derived from an EMBL/GenBank/DDBJ whole genome shotgun (WGS) entry which is preliminary data.</text>
</comment>
<dbReference type="EMBL" id="JBEUWX010000003">
    <property type="protein sequence ID" value="MFA9951103.1"/>
    <property type="molecule type" value="Genomic_DNA"/>
</dbReference>
<dbReference type="EC" id="1.5.1.2" evidence="4 5"/>
<dbReference type="HAMAP" id="MF_01925">
    <property type="entry name" value="P5C_reductase"/>
    <property type="match status" value="1"/>
</dbReference>
<keyword evidence="4 6" id="KW-0641">Proline biosynthesis</keyword>
<sequence>MKVTFLGGGNMATALIGGLLGKEARADDIAVVEISEAARMRLQQRFGVRCHATPDGEALAGDVLVLAVKPQQMREVCALLKGRVREQLIISIAAGLHLADISGWLGGYRHLVRAMPNTPALIGAGMSGLFALPEVPDAGRQMAERILQAAGSTLWVADEAQLDAVTAISGSGPAYVFLLIEAMQAAAGELGFTSAQARQLALKTVLGAAQLAAQSGDDAAILRERVTSKGGTTEAALKVMEARGVKAGIIAGAQAACAQSRVLGEQLGDRAQKPGDPSAT</sequence>
<evidence type="ECO:0000256" key="1">
    <source>
        <dbReference type="ARBA" id="ARBA00005525"/>
    </source>
</evidence>
<dbReference type="SUPFAM" id="SSF51735">
    <property type="entry name" value="NAD(P)-binding Rossmann-fold domains"/>
    <property type="match status" value="1"/>
</dbReference>
<feature type="domain" description="Pyrroline-5-carboxylate reductase catalytic N-terminal" evidence="7">
    <location>
        <begin position="2"/>
        <end position="95"/>
    </location>
</feature>
<dbReference type="InterPro" id="IPR028939">
    <property type="entry name" value="P5C_Rdtase_cat_N"/>
</dbReference>
<evidence type="ECO:0000256" key="3">
    <source>
        <dbReference type="ARBA" id="ARBA00023002"/>
    </source>
</evidence>
<dbReference type="Proteomes" id="UP001574673">
    <property type="component" value="Unassembled WGS sequence"/>
</dbReference>
<dbReference type="PANTHER" id="PTHR11645:SF0">
    <property type="entry name" value="PYRROLINE-5-CARBOXYLATE REDUCTASE 3"/>
    <property type="match status" value="1"/>
</dbReference>
<dbReference type="InterPro" id="IPR008927">
    <property type="entry name" value="6-PGluconate_DH-like_C_sf"/>
</dbReference>
<dbReference type="PIRSF" id="PIRSF000193">
    <property type="entry name" value="Pyrrol-5-carb_rd"/>
    <property type="match status" value="1"/>
</dbReference>
<dbReference type="NCBIfam" id="TIGR00112">
    <property type="entry name" value="proC"/>
    <property type="match status" value="1"/>
</dbReference>
<evidence type="ECO:0000256" key="6">
    <source>
        <dbReference type="RuleBase" id="RU003903"/>
    </source>
</evidence>
<evidence type="ECO:0000256" key="5">
    <source>
        <dbReference type="NCBIfam" id="TIGR00112"/>
    </source>
</evidence>
<dbReference type="Pfam" id="PF03807">
    <property type="entry name" value="F420_oxidored"/>
    <property type="match status" value="1"/>
</dbReference>
<keyword evidence="4 6" id="KW-0028">Amino-acid biosynthesis</keyword>
<comment type="pathway">
    <text evidence="4 6">Amino-acid biosynthesis; L-proline biosynthesis; L-proline from L-glutamate 5-semialdehyde: step 1/1.</text>
</comment>
<comment type="subcellular location">
    <subcellularLocation>
        <location evidence="4">Cytoplasm</location>
    </subcellularLocation>
</comment>
<dbReference type="Gene3D" id="3.40.50.720">
    <property type="entry name" value="NAD(P)-binding Rossmann-like Domain"/>
    <property type="match status" value="1"/>
</dbReference>
<keyword evidence="4" id="KW-0963">Cytoplasm</keyword>
<feature type="domain" description="Pyrroline-5-carboxylate reductase dimerisation" evidence="8">
    <location>
        <begin position="159"/>
        <end position="261"/>
    </location>
</feature>
<reference evidence="10" key="1">
    <citation type="submission" date="2024-06" db="EMBL/GenBank/DDBJ databases">
        <title>Radixoralia hellwigii gen. nov., sp nov., isolated from a root canal in the human oral cavity.</title>
        <authorList>
            <person name="Bartsch S."/>
            <person name="Wittmer A."/>
            <person name="Schulz A.-K."/>
            <person name="Neumann-Schaal M."/>
            <person name="Wolf J."/>
            <person name="Gronow S."/>
            <person name="Tennert C."/>
            <person name="Haecker G."/>
            <person name="Cieplik F."/>
            <person name="Al-Ahmad A."/>
        </authorList>
    </citation>
    <scope>NUCLEOTIDE SEQUENCE [LARGE SCALE GENOMIC DNA]</scope>
    <source>
        <strain evidence="10">Wk13</strain>
    </source>
</reference>
<dbReference type="GO" id="GO:0004735">
    <property type="term" value="F:pyrroline-5-carboxylate reductase activity"/>
    <property type="evidence" value="ECO:0007669"/>
    <property type="project" value="UniProtKB-EC"/>
</dbReference>
<dbReference type="Gene3D" id="1.10.3730.10">
    <property type="entry name" value="ProC C-terminal domain-like"/>
    <property type="match status" value="1"/>
</dbReference>
<evidence type="ECO:0000259" key="7">
    <source>
        <dbReference type="Pfam" id="PF03807"/>
    </source>
</evidence>
<dbReference type="InterPro" id="IPR000304">
    <property type="entry name" value="Pyrroline-COOH_reductase"/>
</dbReference>
<name>A0ABV4UI57_9RHOO</name>
<dbReference type="SUPFAM" id="SSF48179">
    <property type="entry name" value="6-phosphogluconate dehydrogenase C-terminal domain-like"/>
    <property type="match status" value="1"/>
</dbReference>
<comment type="similarity">
    <text evidence="1 4 6">Belongs to the pyrroline-5-carboxylate reductase family.</text>
</comment>
<comment type="catalytic activity">
    <reaction evidence="4 6">
        <text>L-proline + NADP(+) = (S)-1-pyrroline-5-carboxylate + NADPH + 2 H(+)</text>
        <dbReference type="Rhea" id="RHEA:14109"/>
        <dbReference type="ChEBI" id="CHEBI:15378"/>
        <dbReference type="ChEBI" id="CHEBI:17388"/>
        <dbReference type="ChEBI" id="CHEBI:57783"/>
        <dbReference type="ChEBI" id="CHEBI:58349"/>
        <dbReference type="ChEBI" id="CHEBI:60039"/>
        <dbReference type="EC" id="1.5.1.2"/>
    </reaction>
</comment>
<dbReference type="PROSITE" id="PS00521">
    <property type="entry name" value="P5CR"/>
    <property type="match status" value="1"/>
</dbReference>
<dbReference type="InterPro" id="IPR029036">
    <property type="entry name" value="P5CR_dimer"/>
</dbReference>
<evidence type="ECO:0000256" key="2">
    <source>
        <dbReference type="ARBA" id="ARBA00022857"/>
    </source>
</evidence>
<protein>
    <recommendedName>
        <fullName evidence="4 5">Pyrroline-5-carboxylate reductase</fullName>
        <shortName evidence="4">P5C reductase</shortName>
        <shortName evidence="4">P5CR</shortName>
        <ecNumber evidence="4 5">1.5.1.2</ecNumber>
    </recommendedName>
    <alternativeName>
        <fullName evidence="4">PCA reductase</fullName>
    </alternativeName>
</protein>
<dbReference type="InterPro" id="IPR036291">
    <property type="entry name" value="NAD(P)-bd_dom_sf"/>
</dbReference>
<keyword evidence="3 4" id="KW-0560">Oxidoreductase</keyword>
<keyword evidence="10" id="KW-1185">Reference proteome</keyword>
<comment type="function">
    <text evidence="4">Catalyzes the reduction of 1-pyrroline-5-carboxylate (PCA) to L-proline.</text>
</comment>
<evidence type="ECO:0000313" key="10">
    <source>
        <dbReference type="Proteomes" id="UP001574673"/>
    </source>
</evidence>
<evidence type="ECO:0000313" key="9">
    <source>
        <dbReference type="EMBL" id="MFA9951103.1"/>
    </source>
</evidence>
<gene>
    <name evidence="4 9" type="primary">proC</name>
    <name evidence="9" type="ORF">ABCS64_12340</name>
</gene>
<dbReference type="PANTHER" id="PTHR11645">
    <property type="entry name" value="PYRROLINE-5-CARBOXYLATE REDUCTASE"/>
    <property type="match status" value="1"/>
</dbReference>
<comment type="catalytic activity">
    <reaction evidence="4">
        <text>L-proline + NAD(+) = (S)-1-pyrroline-5-carboxylate + NADH + 2 H(+)</text>
        <dbReference type="Rhea" id="RHEA:14105"/>
        <dbReference type="ChEBI" id="CHEBI:15378"/>
        <dbReference type="ChEBI" id="CHEBI:17388"/>
        <dbReference type="ChEBI" id="CHEBI:57540"/>
        <dbReference type="ChEBI" id="CHEBI:57945"/>
        <dbReference type="ChEBI" id="CHEBI:60039"/>
        <dbReference type="EC" id="1.5.1.2"/>
    </reaction>
</comment>
<keyword evidence="2 4" id="KW-0521">NADP</keyword>
<accession>A0ABV4UI57</accession>
<evidence type="ECO:0000256" key="4">
    <source>
        <dbReference type="HAMAP-Rule" id="MF_01925"/>
    </source>
</evidence>
<organism evidence="9 10">
    <name type="scientific">Dentiradicibacter hellwigii</name>
    <dbReference type="NCBI Taxonomy" id="3149053"/>
    <lineage>
        <taxon>Bacteria</taxon>
        <taxon>Pseudomonadati</taxon>
        <taxon>Pseudomonadota</taxon>
        <taxon>Betaproteobacteria</taxon>
        <taxon>Rhodocyclales</taxon>
        <taxon>Rhodocyclaceae</taxon>
        <taxon>Dentiradicibacter</taxon>
    </lineage>
</organism>
<proteinExistence type="inferred from homology"/>